<evidence type="ECO:0000313" key="1">
    <source>
        <dbReference type="EMBL" id="PSK92456.1"/>
    </source>
</evidence>
<protein>
    <submittedName>
        <fullName evidence="1">Uncharacterized protein</fullName>
    </submittedName>
</protein>
<dbReference type="AlphaFoldDB" id="A0A2P8D5H1"/>
<reference evidence="1 2" key="1">
    <citation type="submission" date="2018-03" db="EMBL/GenBank/DDBJ databases">
        <title>Genomic Encyclopedia of Type Strains, Phase III (KMG-III): the genomes of soil and plant-associated and newly described type strains.</title>
        <authorList>
            <person name="Whitman W."/>
        </authorList>
    </citation>
    <scope>NUCLEOTIDE SEQUENCE [LARGE SCALE GENOMIC DNA]</scope>
    <source>
        <strain evidence="1 2">CGMCC 1.12700</strain>
    </source>
</reference>
<dbReference type="RefSeq" id="WP_106522649.1">
    <property type="nucleotide sequence ID" value="NZ_PYGD01000003.1"/>
</dbReference>
<accession>A0A2P8D5H1</accession>
<name>A0A2P8D5H1_9BACT</name>
<evidence type="ECO:0000313" key="2">
    <source>
        <dbReference type="Proteomes" id="UP000240572"/>
    </source>
</evidence>
<gene>
    <name evidence="1" type="ORF">B0I18_10333</name>
</gene>
<keyword evidence="2" id="KW-1185">Reference proteome</keyword>
<dbReference type="NCBIfam" id="NF038153">
    <property type="entry name" value="lant_leader_L1a"/>
    <property type="match status" value="1"/>
</dbReference>
<proteinExistence type="predicted"/>
<organism evidence="1 2">
    <name type="scientific">Taibaiella chishuiensis</name>
    <dbReference type="NCBI Taxonomy" id="1434707"/>
    <lineage>
        <taxon>Bacteria</taxon>
        <taxon>Pseudomonadati</taxon>
        <taxon>Bacteroidota</taxon>
        <taxon>Chitinophagia</taxon>
        <taxon>Chitinophagales</taxon>
        <taxon>Chitinophagaceae</taxon>
        <taxon>Taibaiella</taxon>
    </lineage>
</organism>
<dbReference type="InterPro" id="IPR058238">
    <property type="entry name" value="Lant_leader_dom"/>
</dbReference>
<comment type="caution">
    <text evidence="1">The sequence shown here is derived from an EMBL/GenBank/DDBJ whole genome shotgun (WGS) entry which is preliminary data.</text>
</comment>
<dbReference type="EMBL" id="PYGD01000003">
    <property type="protein sequence ID" value="PSK92456.1"/>
    <property type="molecule type" value="Genomic_DNA"/>
</dbReference>
<dbReference type="Proteomes" id="UP000240572">
    <property type="component" value="Unassembled WGS sequence"/>
</dbReference>
<sequence>MKKKQIVLKKLTLSKEVISELTTNTQQGVVGGVQSADTLCQICIRPITVTCRASVCDTYCNVPTCGGISQ</sequence>